<sequence>MDRFRATYATLMSWRILVLCGMMIVVAGVAGPFGTFEAMDPLHRFGYWAAVVVSSILLGYTAYACASALVAPDNLPRLTLVGILFGACFNSVAVWLITIQTWLWGTKVVPTFWELAGYCVLVHIAVGVLRLFFKQIMHSYQQGAQGYQQGAQDSAPSPQPAPRIARRLPDDMQGDILHLSVRDHFVEIFTDAGSVSVRMRFRDALDELDGINGYRVHRSHWVSHAAVQGIEKDQARVYVCLPEGRRVPVSRNYHAALEDAGWL</sequence>
<dbReference type="PROSITE" id="PS50930">
    <property type="entry name" value="HTH_LYTTR"/>
    <property type="match status" value="1"/>
</dbReference>
<dbReference type="Pfam" id="PF04397">
    <property type="entry name" value="LytTR"/>
    <property type="match status" value="1"/>
</dbReference>
<gene>
    <name evidence="3" type="ORF">PH7735_00734</name>
</gene>
<dbReference type="AlphaFoldDB" id="A0A0P1I357"/>
<dbReference type="STRING" id="1715693.PH7735_00734"/>
<organism evidence="3 4">
    <name type="scientific">Shimia thalassica</name>
    <dbReference type="NCBI Taxonomy" id="1715693"/>
    <lineage>
        <taxon>Bacteria</taxon>
        <taxon>Pseudomonadati</taxon>
        <taxon>Pseudomonadota</taxon>
        <taxon>Alphaproteobacteria</taxon>
        <taxon>Rhodobacterales</taxon>
        <taxon>Roseobacteraceae</taxon>
    </lineage>
</organism>
<accession>A0A0P1I357</accession>
<dbReference type="SMART" id="SM00850">
    <property type="entry name" value="LytTR"/>
    <property type="match status" value="1"/>
</dbReference>
<keyword evidence="1" id="KW-1133">Transmembrane helix</keyword>
<keyword evidence="4" id="KW-1185">Reference proteome</keyword>
<protein>
    <submittedName>
        <fullName evidence="3">Response regulator of the LytR/AlgR family protein</fullName>
    </submittedName>
</protein>
<evidence type="ECO:0000259" key="2">
    <source>
        <dbReference type="PROSITE" id="PS50930"/>
    </source>
</evidence>
<dbReference type="GO" id="GO:0003677">
    <property type="term" value="F:DNA binding"/>
    <property type="evidence" value="ECO:0007669"/>
    <property type="project" value="InterPro"/>
</dbReference>
<proteinExistence type="predicted"/>
<feature type="transmembrane region" description="Helical" evidence="1">
    <location>
        <begin position="78"/>
        <end position="103"/>
    </location>
</feature>
<name>A0A0P1I357_9RHOB</name>
<reference evidence="4" key="1">
    <citation type="submission" date="2015-09" db="EMBL/GenBank/DDBJ databases">
        <authorList>
            <person name="Rodrigo-Torres Lidia"/>
            <person name="Arahal R.David."/>
        </authorList>
    </citation>
    <scope>NUCLEOTIDE SEQUENCE [LARGE SCALE GENOMIC DNA]</scope>
    <source>
        <strain evidence="4">CECT 7735</strain>
    </source>
</reference>
<keyword evidence="1" id="KW-0472">Membrane</keyword>
<dbReference type="InterPro" id="IPR007492">
    <property type="entry name" value="LytTR_DNA-bd_dom"/>
</dbReference>
<dbReference type="Gene3D" id="2.40.50.1020">
    <property type="entry name" value="LytTr DNA-binding domain"/>
    <property type="match status" value="1"/>
</dbReference>
<feature type="transmembrane region" description="Helical" evidence="1">
    <location>
        <begin position="45"/>
        <end position="66"/>
    </location>
</feature>
<evidence type="ECO:0000256" key="1">
    <source>
        <dbReference type="SAM" id="Phobius"/>
    </source>
</evidence>
<feature type="transmembrane region" description="Helical" evidence="1">
    <location>
        <begin position="12"/>
        <end position="33"/>
    </location>
</feature>
<feature type="domain" description="HTH LytTR-type" evidence="2">
    <location>
        <begin position="175"/>
        <end position="263"/>
    </location>
</feature>
<dbReference type="Proteomes" id="UP000051870">
    <property type="component" value="Unassembled WGS sequence"/>
</dbReference>
<evidence type="ECO:0000313" key="3">
    <source>
        <dbReference type="EMBL" id="CUJ87238.1"/>
    </source>
</evidence>
<evidence type="ECO:0000313" key="4">
    <source>
        <dbReference type="Proteomes" id="UP000051870"/>
    </source>
</evidence>
<keyword evidence="1" id="KW-0812">Transmembrane</keyword>
<dbReference type="EMBL" id="CYTW01000001">
    <property type="protein sequence ID" value="CUJ87238.1"/>
    <property type="molecule type" value="Genomic_DNA"/>
</dbReference>
<feature type="transmembrane region" description="Helical" evidence="1">
    <location>
        <begin position="115"/>
        <end position="133"/>
    </location>
</feature>